<reference evidence="2 3" key="2">
    <citation type="submission" date="2018-11" db="EMBL/GenBank/DDBJ databases">
        <authorList>
            <consortium name="Pathogen Informatics"/>
        </authorList>
    </citation>
    <scope>NUCLEOTIDE SEQUENCE [LARGE SCALE GENOMIC DNA]</scope>
</reference>
<name>A0A183E7X4_9BILA</name>
<dbReference type="Pfam" id="PF03016">
    <property type="entry name" value="Exostosin_GT47"/>
    <property type="match status" value="1"/>
</dbReference>
<gene>
    <name evidence="2" type="ORF">GPUH_LOCUS17065</name>
</gene>
<sequence length="322" mass="37157">MTSVIAILASFVDGFKVGPDETLAIISLVEQLFAGCYRRWFKFFKEDFDFSLNLRVPDYDKNHWKQLPALLPLARKYLISHVSEMSERMLSLEKQLQLLAESAQSVGDHIFLNFTCEQDCSMRGAIFNETMFALIFFSGSTVAFHDQLLTALRYGAIPVILSLRPALPFLGFIDWRRVVYRVPVQRLPELHFILRSFAPADILEMRRQGRFVLENYLIDKKGPREAPHKSPPYTHNYTSQQMYSYYWWNHFGHVAGRSLEFITNEPPFPSQFEYGEGPEWGFRPIAPPASGLTFSTALGGNRPREQFTGKNYICMELHFGNT</sequence>
<evidence type="ECO:0000313" key="3">
    <source>
        <dbReference type="Proteomes" id="UP000271098"/>
    </source>
</evidence>
<protein>
    <submittedName>
        <fullName evidence="4">Exostosin domain-containing protein</fullName>
    </submittedName>
</protein>
<organism evidence="4">
    <name type="scientific">Gongylonema pulchrum</name>
    <dbReference type="NCBI Taxonomy" id="637853"/>
    <lineage>
        <taxon>Eukaryota</taxon>
        <taxon>Metazoa</taxon>
        <taxon>Ecdysozoa</taxon>
        <taxon>Nematoda</taxon>
        <taxon>Chromadorea</taxon>
        <taxon>Rhabditida</taxon>
        <taxon>Spirurina</taxon>
        <taxon>Spiruromorpha</taxon>
        <taxon>Spiruroidea</taxon>
        <taxon>Gongylonematidae</taxon>
        <taxon>Gongylonema</taxon>
    </lineage>
</organism>
<evidence type="ECO:0000313" key="4">
    <source>
        <dbReference type="WBParaSite" id="GPUH_0001708701-mRNA-1"/>
    </source>
</evidence>
<dbReference type="EMBL" id="UYRT01084628">
    <property type="protein sequence ID" value="VDN29096.1"/>
    <property type="molecule type" value="Genomic_DNA"/>
</dbReference>
<evidence type="ECO:0000259" key="1">
    <source>
        <dbReference type="Pfam" id="PF03016"/>
    </source>
</evidence>
<dbReference type="AlphaFoldDB" id="A0A183E7X4"/>
<proteinExistence type="predicted"/>
<dbReference type="Proteomes" id="UP000271098">
    <property type="component" value="Unassembled WGS sequence"/>
</dbReference>
<dbReference type="InterPro" id="IPR040911">
    <property type="entry name" value="Exostosin_GT47"/>
</dbReference>
<dbReference type="WBParaSite" id="GPUH_0001708701-mRNA-1">
    <property type="protein sequence ID" value="GPUH_0001708701-mRNA-1"/>
    <property type="gene ID" value="GPUH_0001708701"/>
</dbReference>
<dbReference type="OrthoDB" id="5954868at2759"/>
<evidence type="ECO:0000313" key="2">
    <source>
        <dbReference type="EMBL" id="VDN29096.1"/>
    </source>
</evidence>
<accession>A0A183E7X4</accession>
<feature type="domain" description="Exostosin GT47" evidence="1">
    <location>
        <begin position="63"/>
        <end position="197"/>
    </location>
</feature>
<reference evidence="4" key="1">
    <citation type="submission" date="2016-06" db="UniProtKB">
        <authorList>
            <consortium name="WormBaseParasite"/>
        </authorList>
    </citation>
    <scope>IDENTIFICATION</scope>
</reference>
<keyword evidence="3" id="KW-1185">Reference proteome</keyword>